<dbReference type="AlphaFoldDB" id="A0A4V1RI46"/>
<proteinExistence type="predicted"/>
<name>A0A4V1RI46_9HYPH</name>
<dbReference type="InterPro" id="IPR036614">
    <property type="entry name" value="RusA-like_sf"/>
</dbReference>
<dbReference type="Pfam" id="PF05866">
    <property type="entry name" value="RusA"/>
    <property type="match status" value="1"/>
</dbReference>
<reference evidence="1 2" key="1">
    <citation type="submission" date="2018-09" db="EMBL/GenBank/DDBJ databases">
        <authorList>
            <person name="Grouzdev D.S."/>
            <person name="Krutkina M.S."/>
        </authorList>
    </citation>
    <scope>NUCLEOTIDE SEQUENCE [LARGE SCALE GENOMIC DNA]</scope>
    <source>
        <strain evidence="1 2">RmlP001</strain>
    </source>
</reference>
<keyword evidence="2" id="KW-1185">Reference proteome</keyword>
<dbReference type="GO" id="GO:0006281">
    <property type="term" value="P:DNA repair"/>
    <property type="evidence" value="ECO:0007669"/>
    <property type="project" value="InterPro"/>
</dbReference>
<dbReference type="GO" id="GO:0000287">
    <property type="term" value="F:magnesium ion binding"/>
    <property type="evidence" value="ECO:0007669"/>
    <property type="project" value="InterPro"/>
</dbReference>
<dbReference type="Proteomes" id="UP000289411">
    <property type="component" value="Unassembled WGS sequence"/>
</dbReference>
<dbReference type="InterPro" id="IPR008822">
    <property type="entry name" value="Endonuclease_RusA-like"/>
</dbReference>
<reference evidence="1 2" key="2">
    <citation type="submission" date="2019-02" db="EMBL/GenBank/DDBJ databases">
        <title>'Lichenibacterium ramalinii' gen. nov. sp. nov., 'Lichenibacterium minor' gen. nov. sp. nov.</title>
        <authorList>
            <person name="Pankratov T."/>
        </authorList>
    </citation>
    <scope>NUCLEOTIDE SEQUENCE [LARGE SCALE GENOMIC DNA]</scope>
    <source>
        <strain evidence="1 2">RmlP001</strain>
    </source>
</reference>
<dbReference type="EMBL" id="QYBC01000021">
    <property type="protein sequence ID" value="RYB02287.1"/>
    <property type="molecule type" value="Genomic_DNA"/>
</dbReference>
<evidence type="ECO:0000313" key="1">
    <source>
        <dbReference type="EMBL" id="RYB02287.1"/>
    </source>
</evidence>
<sequence>MSHPEDARSFQSKNAQAKEQWKLVVRQAAKDCIDAQREFTWLDDRPLAAKILYFAPAPMDGDVDNIVKLILDGMLQIVYRNDRVVERVLVQKIEPGMIVEFASITDKLEEAVETEHPVVYIRIDDDLSWREIT</sequence>
<gene>
    <name evidence="1" type="ORF">D3272_21650</name>
</gene>
<evidence type="ECO:0000313" key="2">
    <source>
        <dbReference type="Proteomes" id="UP000289411"/>
    </source>
</evidence>
<dbReference type="OrthoDB" id="959793at2"/>
<accession>A0A4V1RI46</accession>
<dbReference type="Gene3D" id="3.30.1330.70">
    <property type="entry name" value="Holliday junction resolvase RusA"/>
    <property type="match status" value="1"/>
</dbReference>
<protein>
    <submittedName>
        <fullName evidence="1">RusA family crossover junction endodeoxyribonuclease</fullName>
    </submittedName>
</protein>
<organism evidence="1 2">
    <name type="scientific">Lichenibacterium ramalinae</name>
    <dbReference type="NCBI Taxonomy" id="2316527"/>
    <lineage>
        <taxon>Bacteria</taxon>
        <taxon>Pseudomonadati</taxon>
        <taxon>Pseudomonadota</taxon>
        <taxon>Alphaproteobacteria</taxon>
        <taxon>Hyphomicrobiales</taxon>
        <taxon>Lichenihabitantaceae</taxon>
        <taxon>Lichenibacterium</taxon>
    </lineage>
</organism>
<dbReference type="SUPFAM" id="SSF103084">
    <property type="entry name" value="Holliday junction resolvase RusA"/>
    <property type="match status" value="1"/>
</dbReference>
<comment type="caution">
    <text evidence="1">The sequence shown here is derived from an EMBL/GenBank/DDBJ whole genome shotgun (WGS) entry which is preliminary data.</text>
</comment>
<dbReference type="GO" id="GO:0006310">
    <property type="term" value="P:DNA recombination"/>
    <property type="evidence" value="ECO:0007669"/>
    <property type="project" value="InterPro"/>
</dbReference>